<dbReference type="Gene3D" id="3.40.1390.30">
    <property type="entry name" value="NIF3 (NGG1p interacting factor 3)-like"/>
    <property type="match status" value="1"/>
</dbReference>
<dbReference type="NCBIfam" id="TIGR00486">
    <property type="entry name" value="YbgI_SA1388"/>
    <property type="match status" value="1"/>
</dbReference>
<dbReference type="Pfam" id="PF01784">
    <property type="entry name" value="DUF34_NIF3"/>
    <property type="match status" value="1"/>
</dbReference>
<evidence type="ECO:0000313" key="7">
    <source>
        <dbReference type="Proteomes" id="UP001597145"/>
    </source>
</evidence>
<keyword evidence="7" id="KW-1185">Reference proteome</keyword>
<dbReference type="PANTHER" id="PTHR13799">
    <property type="entry name" value="NGG1 INTERACTING FACTOR 3"/>
    <property type="match status" value="1"/>
</dbReference>
<protein>
    <recommendedName>
        <fullName evidence="3 5">GTP cyclohydrolase 1 type 2 homolog</fullName>
    </recommendedName>
</protein>
<evidence type="ECO:0000256" key="1">
    <source>
        <dbReference type="ARBA" id="ARBA00006964"/>
    </source>
</evidence>
<dbReference type="PANTHER" id="PTHR13799:SF14">
    <property type="entry name" value="GTP CYCLOHYDROLASE 1 TYPE 2 HOMOLOG"/>
    <property type="match status" value="1"/>
</dbReference>
<dbReference type="InterPro" id="IPR017221">
    <property type="entry name" value="DUF34/NIF3_bac"/>
</dbReference>
<evidence type="ECO:0000256" key="2">
    <source>
        <dbReference type="ARBA" id="ARBA00011643"/>
    </source>
</evidence>
<dbReference type="RefSeq" id="WP_343981620.1">
    <property type="nucleotide sequence ID" value="NZ_BAAAJG010000015.1"/>
</dbReference>
<reference evidence="7" key="1">
    <citation type="journal article" date="2019" name="Int. J. Syst. Evol. Microbiol.">
        <title>The Global Catalogue of Microorganisms (GCM) 10K type strain sequencing project: providing services to taxonomists for standard genome sequencing and annotation.</title>
        <authorList>
            <consortium name="The Broad Institute Genomics Platform"/>
            <consortium name="The Broad Institute Genome Sequencing Center for Infectious Disease"/>
            <person name="Wu L."/>
            <person name="Ma J."/>
        </authorList>
    </citation>
    <scope>NUCLEOTIDE SEQUENCE [LARGE SCALE GENOMIC DNA]</scope>
    <source>
        <strain evidence="7">JCM 12165</strain>
    </source>
</reference>
<evidence type="ECO:0000313" key="6">
    <source>
        <dbReference type="EMBL" id="MFD1529573.1"/>
    </source>
</evidence>
<gene>
    <name evidence="6" type="ORF">ACFSCY_08970</name>
</gene>
<comment type="caution">
    <text evidence="6">The sequence shown here is derived from an EMBL/GenBank/DDBJ whole genome shotgun (WGS) entry which is preliminary data.</text>
</comment>
<comment type="subunit">
    <text evidence="2">Homohexamer.</text>
</comment>
<dbReference type="EMBL" id="JBHUCP010000005">
    <property type="protein sequence ID" value="MFD1529573.1"/>
    <property type="molecule type" value="Genomic_DNA"/>
</dbReference>
<keyword evidence="4 5" id="KW-0479">Metal-binding</keyword>
<dbReference type="SUPFAM" id="SSF102705">
    <property type="entry name" value="NIF3 (NGG1p interacting factor 3)-like"/>
    <property type="match status" value="1"/>
</dbReference>
<evidence type="ECO:0000256" key="5">
    <source>
        <dbReference type="PIRNR" id="PIRNR037489"/>
    </source>
</evidence>
<sequence>MTASLGDVIAALEAAYPPALAADWDAVGLVCGDPAEQVSSVLFAVDPVPETVDEALGSAQLLVTHHPLLLRGVHGVGADTPKGALLHRLIRGGTALYTAHTNADSADPGVSDALAEAIGLDVTGPLVPATTEPLDKIITFIPVGPAITEVHEALSAAGAGAIGDYSHCSFATAGTGQFKPLAGANPTIGTVGKLERVAETRLEMVLPRGRRAAVVAALRAAHPYEEPAFDVLELADLPATTGLGRVGSLPAPEPLSAFAERVAAALPPTTWGVRAAGDPDRMIATVAVCGGAGDSALGAAIGAGVDAYVTADLRHHPAAEHLLAGTVGGPTPALVDVAHWASEWPWCGQAAAVVRAALGGSVEVRVSGRRTDPWSVAPTIGRLAT</sequence>
<comment type="similarity">
    <text evidence="1 5">Belongs to the GTP cyclohydrolase I type 2/NIF3 family.</text>
</comment>
<evidence type="ECO:0000256" key="3">
    <source>
        <dbReference type="ARBA" id="ARBA00022112"/>
    </source>
</evidence>
<name>A0ABW4FHB0_9PSEU</name>
<dbReference type="Proteomes" id="UP001597145">
    <property type="component" value="Unassembled WGS sequence"/>
</dbReference>
<dbReference type="InterPro" id="IPR002678">
    <property type="entry name" value="DUF34/NIF3"/>
</dbReference>
<dbReference type="Gene3D" id="3.30.70.120">
    <property type="match status" value="1"/>
</dbReference>
<proteinExistence type="inferred from homology"/>
<accession>A0ABW4FHB0</accession>
<dbReference type="PIRSF" id="PIRSF037489">
    <property type="entry name" value="UCP037489_NIF3_YqfO"/>
    <property type="match status" value="1"/>
</dbReference>
<dbReference type="InterPro" id="IPR036069">
    <property type="entry name" value="DUF34/NIF3_sf"/>
</dbReference>
<dbReference type="InterPro" id="IPR015867">
    <property type="entry name" value="N-reg_PII/ATP_PRibTrfase_C"/>
</dbReference>
<evidence type="ECO:0000256" key="4">
    <source>
        <dbReference type="ARBA" id="ARBA00022723"/>
    </source>
</evidence>
<organism evidence="6 7">
    <name type="scientific">Pseudonocardia aurantiaca</name>
    <dbReference type="NCBI Taxonomy" id="75290"/>
    <lineage>
        <taxon>Bacteria</taxon>
        <taxon>Bacillati</taxon>
        <taxon>Actinomycetota</taxon>
        <taxon>Actinomycetes</taxon>
        <taxon>Pseudonocardiales</taxon>
        <taxon>Pseudonocardiaceae</taxon>
        <taxon>Pseudonocardia</taxon>
    </lineage>
</organism>